<dbReference type="InterPro" id="IPR014710">
    <property type="entry name" value="RmlC-like_jellyroll"/>
</dbReference>
<organism evidence="6">
    <name type="scientific">marine metagenome</name>
    <dbReference type="NCBI Taxonomy" id="408172"/>
    <lineage>
        <taxon>unclassified sequences</taxon>
        <taxon>metagenomes</taxon>
        <taxon>ecological metagenomes</taxon>
    </lineage>
</organism>
<dbReference type="EMBL" id="UINC01035868">
    <property type="protein sequence ID" value="SVB28966.1"/>
    <property type="molecule type" value="Genomic_DNA"/>
</dbReference>
<proteinExistence type="inferred from homology"/>
<accession>A0A382CS30</accession>
<comment type="similarity">
    <text evidence="1">Belongs to the cysteine dioxygenase family.</text>
</comment>
<dbReference type="GO" id="GO:0017172">
    <property type="term" value="F:cysteine dioxygenase activity"/>
    <property type="evidence" value="ECO:0007669"/>
    <property type="project" value="TreeGrafter"/>
</dbReference>
<keyword evidence="2" id="KW-0479">Metal-binding</keyword>
<evidence type="ECO:0000256" key="5">
    <source>
        <dbReference type="ARBA" id="ARBA00023004"/>
    </source>
</evidence>
<evidence type="ECO:0000256" key="2">
    <source>
        <dbReference type="ARBA" id="ARBA00022723"/>
    </source>
</evidence>
<reference evidence="6" key="1">
    <citation type="submission" date="2018-05" db="EMBL/GenBank/DDBJ databases">
        <authorList>
            <person name="Lanie J.A."/>
            <person name="Ng W.-L."/>
            <person name="Kazmierczak K.M."/>
            <person name="Andrzejewski T.M."/>
            <person name="Davidsen T.M."/>
            <person name="Wayne K.J."/>
            <person name="Tettelin H."/>
            <person name="Glass J.I."/>
            <person name="Rusch D."/>
            <person name="Podicherti R."/>
            <person name="Tsui H.-C.T."/>
            <person name="Winkler M.E."/>
        </authorList>
    </citation>
    <scope>NUCLEOTIDE SEQUENCE</scope>
</reference>
<keyword evidence="3" id="KW-0223">Dioxygenase</keyword>
<protein>
    <recommendedName>
        <fullName evidence="7">Cysteine dioxygenase</fullName>
    </recommendedName>
</protein>
<gene>
    <name evidence="6" type="ORF">METZ01_LOCUS181820</name>
</gene>
<dbReference type="GO" id="GO:0008198">
    <property type="term" value="F:ferrous iron binding"/>
    <property type="evidence" value="ECO:0007669"/>
    <property type="project" value="TreeGrafter"/>
</dbReference>
<evidence type="ECO:0000256" key="1">
    <source>
        <dbReference type="ARBA" id="ARBA00006622"/>
    </source>
</evidence>
<sequence>MEFDLKNLSIAINEHLKSGKKLDTALDIIQGYNGNDWKNHRKFCNISFKRNLVHIDDLCDIYVICWNNNQQTPIHDHSSNGCILKILEGQINEQLFTPDVKFIKQIVNKKFALRKDFITKL</sequence>
<keyword evidence="4" id="KW-0560">Oxidoreductase</keyword>
<keyword evidence="5" id="KW-0408">Iron</keyword>
<dbReference type="GO" id="GO:0019448">
    <property type="term" value="P:L-cysteine catabolic process"/>
    <property type="evidence" value="ECO:0007669"/>
    <property type="project" value="TreeGrafter"/>
</dbReference>
<dbReference type="Pfam" id="PF05995">
    <property type="entry name" value="CDO_I"/>
    <property type="match status" value="1"/>
</dbReference>
<name>A0A382CS30_9ZZZZ</name>
<dbReference type="InterPro" id="IPR011051">
    <property type="entry name" value="RmlC_Cupin_sf"/>
</dbReference>
<feature type="non-terminal residue" evidence="6">
    <location>
        <position position="121"/>
    </location>
</feature>
<dbReference type="CDD" id="cd10548">
    <property type="entry name" value="cupin_CDO"/>
    <property type="match status" value="1"/>
</dbReference>
<dbReference type="PANTHER" id="PTHR12918">
    <property type="entry name" value="CYSTEINE DIOXYGENASE"/>
    <property type="match status" value="1"/>
</dbReference>
<evidence type="ECO:0008006" key="7">
    <source>
        <dbReference type="Google" id="ProtNLM"/>
    </source>
</evidence>
<dbReference type="Gene3D" id="2.60.120.10">
    <property type="entry name" value="Jelly Rolls"/>
    <property type="match status" value="1"/>
</dbReference>
<dbReference type="PANTHER" id="PTHR12918:SF1">
    <property type="entry name" value="CYSTEINE DIOXYGENASE TYPE 1"/>
    <property type="match status" value="1"/>
</dbReference>
<dbReference type="SUPFAM" id="SSF51182">
    <property type="entry name" value="RmlC-like cupins"/>
    <property type="match status" value="1"/>
</dbReference>
<dbReference type="AlphaFoldDB" id="A0A382CS30"/>
<evidence type="ECO:0000313" key="6">
    <source>
        <dbReference type="EMBL" id="SVB28966.1"/>
    </source>
</evidence>
<evidence type="ECO:0000256" key="4">
    <source>
        <dbReference type="ARBA" id="ARBA00023002"/>
    </source>
</evidence>
<evidence type="ECO:0000256" key="3">
    <source>
        <dbReference type="ARBA" id="ARBA00022964"/>
    </source>
</evidence>
<dbReference type="InterPro" id="IPR010300">
    <property type="entry name" value="CDO_1"/>
</dbReference>